<dbReference type="EMBL" id="UGLZ01000005">
    <property type="protein sequence ID" value="STV50415.1"/>
    <property type="molecule type" value="Genomic_DNA"/>
</dbReference>
<sequence>MVFIDNLGKEHSPAARLSLAERIAIMERYVGKRVVDAVIAGPKADISGIDDRLVIQTPLEASDVPYRHDRALLRGALEKAIQLPG</sequence>
<gene>
    <name evidence="1" type="ORF">NCTC5050_05603</name>
</gene>
<reference evidence="1 2" key="1">
    <citation type="submission" date="2018-06" db="EMBL/GenBank/DDBJ databases">
        <authorList>
            <consortium name="Pathogen Informatics"/>
            <person name="Doyle S."/>
        </authorList>
    </citation>
    <scope>NUCLEOTIDE SEQUENCE [LARGE SCALE GENOMIC DNA]</scope>
    <source>
        <strain evidence="1 2">NCTC5050</strain>
    </source>
</reference>
<dbReference type="InterPro" id="IPR038136">
    <property type="entry name" value="CofD-like_dom_sf"/>
</dbReference>
<accession>A0A378BT07</accession>
<proteinExistence type="predicted"/>
<protein>
    <submittedName>
        <fullName evidence="1">Putative phosphatase/sulfatase</fullName>
    </submittedName>
</protein>
<name>A0A378BT07_KLEPO</name>
<dbReference type="SUPFAM" id="SSF142338">
    <property type="entry name" value="CofD-like"/>
    <property type="match status" value="1"/>
</dbReference>
<evidence type="ECO:0000313" key="1">
    <source>
        <dbReference type="EMBL" id="STV50415.1"/>
    </source>
</evidence>
<dbReference type="AlphaFoldDB" id="A0A378BT07"/>
<dbReference type="Proteomes" id="UP000255382">
    <property type="component" value="Unassembled WGS sequence"/>
</dbReference>
<keyword evidence="2" id="KW-1185">Reference proteome</keyword>
<organism evidence="1 2">
    <name type="scientific">Klebsiella pneumoniae subsp. ozaenae</name>
    <dbReference type="NCBI Taxonomy" id="574"/>
    <lineage>
        <taxon>Bacteria</taxon>
        <taxon>Pseudomonadati</taxon>
        <taxon>Pseudomonadota</taxon>
        <taxon>Gammaproteobacteria</taxon>
        <taxon>Enterobacterales</taxon>
        <taxon>Enterobacteriaceae</taxon>
        <taxon>Klebsiella/Raoultella group</taxon>
        <taxon>Klebsiella</taxon>
        <taxon>Klebsiella pneumoniae complex</taxon>
    </lineage>
</organism>
<evidence type="ECO:0000313" key="2">
    <source>
        <dbReference type="Proteomes" id="UP000255382"/>
    </source>
</evidence>